<dbReference type="Proteomes" id="UP000799750">
    <property type="component" value="Unassembled WGS sequence"/>
</dbReference>
<sequence>MLSSDDDEPTFNRGPPFFGWNGFSAQREPSLAGAQQAFEEYNTHWDQLDINDAAIRYPTPSGNGGDLLDVGSRYMQQIKSSNRYGWAPKLPNSNLPIHPHQVVRYNIFGFFIAAFGIRVRYTVLEGLENGSSPQWKPDFRQADQEKLKMLRDHLRRKEQKRWHPDQMNRRKNGVVGLGDEEVFLKGGISMTGRELREAVCLAITELRQVYVETALRL</sequence>
<dbReference type="OrthoDB" id="10462140at2759"/>
<protein>
    <submittedName>
        <fullName evidence="1">Uncharacterized protein</fullName>
    </submittedName>
</protein>
<proteinExistence type="predicted"/>
<name>A0A6A6QTQ9_9PEZI</name>
<dbReference type="EMBL" id="MU004189">
    <property type="protein sequence ID" value="KAF2495113.1"/>
    <property type="molecule type" value="Genomic_DNA"/>
</dbReference>
<organism evidence="1 2">
    <name type="scientific">Lophium mytilinum</name>
    <dbReference type="NCBI Taxonomy" id="390894"/>
    <lineage>
        <taxon>Eukaryota</taxon>
        <taxon>Fungi</taxon>
        <taxon>Dikarya</taxon>
        <taxon>Ascomycota</taxon>
        <taxon>Pezizomycotina</taxon>
        <taxon>Dothideomycetes</taxon>
        <taxon>Pleosporomycetidae</taxon>
        <taxon>Mytilinidiales</taxon>
        <taxon>Mytilinidiaceae</taxon>
        <taxon>Lophium</taxon>
    </lineage>
</organism>
<dbReference type="AlphaFoldDB" id="A0A6A6QTQ9"/>
<gene>
    <name evidence="1" type="ORF">BU16DRAFT_526997</name>
</gene>
<evidence type="ECO:0000313" key="2">
    <source>
        <dbReference type="Proteomes" id="UP000799750"/>
    </source>
</evidence>
<evidence type="ECO:0000313" key="1">
    <source>
        <dbReference type="EMBL" id="KAF2495113.1"/>
    </source>
</evidence>
<keyword evidence="2" id="KW-1185">Reference proteome</keyword>
<accession>A0A6A6QTQ9</accession>
<reference evidence="1" key="1">
    <citation type="journal article" date="2020" name="Stud. Mycol.">
        <title>101 Dothideomycetes genomes: a test case for predicting lifestyles and emergence of pathogens.</title>
        <authorList>
            <person name="Haridas S."/>
            <person name="Albert R."/>
            <person name="Binder M."/>
            <person name="Bloem J."/>
            <person name="Labutti K."/>
            <person name="Salamov A."/>
            <person name="Andreopoulos B."/>
            <person name="Baker S."/>
            <person name="Barry K."/>
            <person name="Bills G."/>
            <person name="Bluhm B."/>
            <person name="Cannon C."/>
            <person name="Castanera R."/>
            <person name="Culley D."/>
            <person name="Daum C."/>
            <person name="Ezra D."/>
            <person name="Gonzalez J."/>
            <person name="Henrissat B."/>
            <person name="Kuo A."/>
            <person name="Liang C."/>
            <person name="Lipzen A."/>
            <person name="Lutzoni F."/>
            <person name="Magnuson J."/>
            <person name="Mondo S."/>
            <person name="Nolan M."/>
            <person name="Ohm R."/>
            <person name="Pangilinan J."/>
            <person name="Park H.-J."/>
            <person name="Ramirez L."/>
            <person name="Alfaro M."/>
            <person name="Sun H."/>
            <person name="Tritt A."/>
            <person name="Yoshinaga Y."/>
            <person name="Zwiers L.-H."/>
            <person name="Turgeon B."/>
            <person name="Goodwin S."/>
            <person name="Spatafora J."/>
            <person name="Crous P."/>
            <person name="Grigoriev I."/>
        </authorList>
    </citation>
    <scope>NUCLEOTIDE SEQUENCE</scope>
    <source>
        <strain evidence="1">CBS 269.34</strain>
    </source>
</reference>